<evidence type="ECO:0000313" key="1">
    <source>
        <dbReference type="EMBL" id="GGO00867.1"/>
    </source>
</evidence>
<comment type="caution">
    <text evidence="1">The sequence shown here is derived from an EMBL/GenBank/DDBJ whole genome shotgun (WGS) entry which is preliminary data.</text>
</comment>
<sequence length="207" mass="21924">MTASAVAISRLAAALDVPDERLSFLADRPAADIDTFRRLVTGYFFDSTTDGLGKILAAVRVLPAPVAAKVATHNDSVLMTAHLASVLDIPRAISVARRLRPEFLARAAAFLDLQRSAELIAGLPVDMSLAVSRELAAREDWLTLGSIIEIATEEQLTACLRGLDADALLRAARTVADLATLERAAAVATEPLATQLRDIAAVAVDEA</sequence>
<protein>
    <submittedName>
        <fullName evidence="1">Uncharacterized protein</fullName>
    </submittedName>
</protein>
<gene>
    <name evidence="1" type="ORF">GCM10011610_70220</name>
</gene>
<dbReference type="Proteomes" id="UP000658127">
    <property type="component" value="Unassembled WGS sequence"/>
</dbReference>
<proteinExistence type="predicted"/>
<organism evidence="1 2">
    <name type="scientific">Nocardia rhizosphaerihabitans</name>
    <dbReference type="NCBI Taxonomy" id="1691570"/>
    <lineage>
        <taxon>Bacteria</taxon>
        <taxon>Bacillati</taxon>
        <taxon>Actinomycetota</taxon>
        <taxon>Actinomycetes</taxon>
        <taxon>Mycobacteriales</taxon>
        <taxon>Nocardiaceae</taxon>
        <taxon>Nocardia</taxon>
    </lineage>
</organism>
<keyword evidence="2" id="KW-1185">Reference proteome</keyword>
<dbReference type="EMBL" id="BMNE01000017">
    <property type="protein sequence ID" value="GGO00867.1"/>
    <property type="molecule type" value="Genomic_DNA"/>
</dbReference>
<dbReference type="RefSeq" id="WP_189034825.1">
    <property type="nucleotide sequence ID" value="NZ_BMNE01000017.1"/>
</dbReference>
<evidence type="ECO:0000313" key="2">
    <source>
        <dbReference type="Proteomes" id="UP000658127"/>
    </source>
</evidence>
<name>A0ABQ2L305_9NOCA</name>
<accession>A0ABQ2L305</accession>
<reference evidence="2" key="1">
    <citation type="journal article" date="2019" name="Int. J. Syst. Evol. Microbiol.">
        <title>The Global Catalogue of Microorganisms (GCM) 10K type strain sequencing project: providing services to taxonomists for standard genome sequencing and annotation.</title>
        <authorList>
            <consortium name="The Broad Institute Genomics Platform"/>
            <consortium name="The Broad Institute Genome Sequencing Center for Infectious Disease"/>
            <person name="Wu L."/>
            <person name="Ma J."/>
        </authorList>
    </citation>
    <scope>NUCLEOTIDE SEQUENCE [LARGE SCALE GENOMIC DNA]</scope>
    <source>
        <strain evidence="2">CGMCC 4.7329</strain>
    </source>
</reference>